<dbReference type="CDD" id="cd00052">
    <property type="entry name" value="EH"/>
    <property type="match status" value="3"/>
</dbReference>
<feature type="compositionally biased region" description="Low complexity" evidence="12">
    <location>
        <begin position="1167"/>
        <end position="1207"/>
    </location>
</feature>
<keyword evidence="16" id="KW-1185">Reference proteome</keyword>
<feature type="region of interest" description="Disordered" evidence="12">
    <location>
        <begin position="432"/>
        <end position="482"/>
    </location>
</feature>
<feature type="compositionally biased region" description="Basic and acidic residues" evidence="12">
    <location>
        <begin position="468"/>
        <end position="482"/>
    </location>
</feature>
<dbReference type="PROSITE" id="PS00018">
    <property type="entry name" value="EF_HAND_1"/>
    <property type="match status" value="1"/>
</dbReference>
<evidence type="ECO:0000259" key="14">
    <source>
        <dbReference type="PROSITE" id="PS50222"/>
    </source>
</evidence>
<dbReference type="InterPro" id="IPR011992">
    <property type="entry name" value="EF-hand-dom_pair"/>
</dbReference>
<dbReference type="InterPro" id="IPR018247">
    <property type="entry name" value="EF_Hand_1_Ca_BS"/>
</dbReference>
<dbReference type="PROSITE" id="PS50031">
    <property type="entry name" value="EH"/>
    <property type="match status" value="3"/>
</dbReference>
<comment type="subcellular location">
    <subcellularLocation>
        <location evidence="1">Cell membrane</location>
        <topology evidence="1">Peripheral membrane protein</topology>
    </subcellularLocation>
    <subcellularLocation>
        <location evidence="11">Membrane</location>
        <location evidence="11">Coated pit</location>
    </subcellularLocation>
</comment>
<evidence type="ECO:0000256" key="12">
    <source>
        <dbReference type="SAM" id="MobiDB-lite"/>
    </source>
</evidence>
<feature type="domain" description="EH" evidence="13">
    <location>
        <begin position="97"/>
        <end position="186"/>
    </location>
</feature>
<sequence>IALILVLSSNQYTPVPVTSTHQDVGPQDLQSKDSASSWPVTKVIDVTSGCPEWEGSHYIVQIVLTHKTSASATPLSNAGRLHYYIVAVYFLTGIPSGNPLYESYYKQVDPAYTGRVGASEAALFLKKSGLSDIILGKIWDLADPEGKGFLDKQGFFVALRLVACAQSGHEVTLSNLSLTMPPPKFHDTSSPLMATQSSTETHWAVRVEEKAKFDGIFESLLPVNGLLSGDKVKPVLMNSKLPLDVLGRVWDLSDIDKDGHLDRDEFAVAMHLVYRALEKEPVPSVLPPSLIPPSKKKKTVFAGAVPVLPASPPPKDSLRSTPSHGSVSSLNSTGSLSPKHSVKQTQPPVAWVVPVADKMRFDEIFLKTDLDLDGYVSGQEVKEIFMHSGLTQNLLAHIWALADTRQTGKLSKEQFALAMYFIQQKVSKGIDPPQVLSPDMVPPSERGTPVPELQNDLDRETSSLQELETQKQDAQDRLDEMDQQKAKLRDMLSDVRQKCQDETQMISSLKTQIQSQESDLKSQEDDLNRAKSELNRLQQEETQLEQSIQAGRAQLETILKSLKSTQDEINQARNKLSQLQESHLEAHRSLEQYDQVPDGVSGTSLPDLATLSEGVLLAERGGFGAMVKVDCRICTRHWLPQCMAPLVFDGNLLRAQGLVVRFIQLSRSCEVQVSHFHRSVSIVEGKPNQSQCGPMLWKFCVPRVHVCCSSQVILKDEKTTGGAVWSAVNWPFWENLNTVVFTACEPSAQAGSALLRPCCFSLFVPSFLVLCSKHSHLSLSSLCFFRIQELTGKPVLVLDYLVGAVCISACPLCLPTEVLFTPGLKSRWLPAHLSISGFTVPWDSHGIPCAVACSWFLFSIWGLSGAECSVSSLRGVQLGAVLVENSATRVAHLQLSADSPPSREKAVNHPICYFDSSAQLGPWSLSAPELITHPNVVTSSLNNHMIQCSGKMASTSGIVHSFIRFCAHGDSMCPVFGSDTGLSLALYSVSQSDIHFILLAAVCPSFAHGVAERSVFCLSARGRVSHHIPLHPEPQQLHWGLASLGRPVPRSSEELVPGKKMAHHFFKLMILSKTKPYCLATTPKNCIQTLSRQRTPSNLTRDPFQNDPFAEQQTAATDPFGGDPFKESDPFHSSTTDDFFKKQAKNDPFTSDPFTKNPSLPPKLDPFESSDPFSSSSISSKGSDPFGTLDPFGSSSFSSAEGFADFSQMSKPPPSGPFSSSLGGTGFSDDPFKSKQDTPALPPKKPAPPRPKPPSGQYASSSRGTRRWGQGGGHRAPPLSSPE</sequence>
<evidence type="ECO:0008006" key="17">
    <source>
        <dbReference type="Google" id="ProtNLM"/>
    </source>
</evidence>
<dbReference type="EMBL" id="JBBHLL010000270">
    <property type="protein sequence ID" value="KAK7807524.1"/>
    <property type="molecule type" value="Genomic_DNA"/>
</dbReference>
<proteinExistence type="predicted"/>
<keyword evidence="10" id="KW-0168">Coated pit</keyword>
<dbReference type="PANTHER" id="PTHR11216">
    <property type="entry name" value="EH DOMAIN"/>
    <property type="match status" value="1"/>
</dbReference>
<keyword evidence="6" id="KW-0677">Repeat</keyword>
<dbReference type="FunFam" id="1.10.238.10:FF:000026">
    <property type="entry name" value="Epidermal growth factor receptor pathway substrate 15-like 1"/>
    <property type="match status" value="2"/>
</dbReference>
<dbReference type="GO" id="GO:0030132">
    <property type="term" value="C:clathrin coat of coated pit"/>
    <property type="evidence" value="ECO:0007669"/>
    <property type="project" value="TreeGrafter"/>
</dbReference>
<keyword evidence="8" id="KW-0007">Acetylation</keyword>
<evidence type="ECO:0000256" key="8">
    <source>
        <dbReference type="ARBA" id="ARBA00022990"/>
    </source>
</evidence>
<dbReference type="SUPFAM" id="SSF47473">
    <property type="entry name" value="EF-hand"/>
    <property type="match status" value="3"/>
</dbReference>
<evidence type="ECO:0000256" key="9">
    <source>
        <dbReference type="ARBA" id="ARBA00023136"/>
    </source>
</evidence>
<evidence type="ECO:0000256" key="6">
    <source>
        <dbReference type="ARBA" id="ARBA00022737"/>
    </source>
</evidence>
<feature type="compositionally biased region" description="Low complexity" evidence="12">
    <location>
        <begin position="323"/>
        <end position="337"/>
    </location>
</feature>
<dbReference type="PANTHER" id="PTHR11216:SF69">
    <property type="entry name" value="EPIDERMAL GROWTH FACTOR RECEPTOR SUBSTRATE 15-LIKE 1"/>
    <property type="match status" value="1"/>
</dbReference>
<feature type="compositionally biased region" description="Polar residues" evidence="12">
    <location>
        <begin position="1148"/>
        <end position="1158"/>
    </location>
</feature>
<dbReference type="InterPro" id="IPR002048">
    <property type="entry name" value="EF_hand_dom"/>
</dbReference>
<protein>
    <recommendedName>
        <fullName evidence="17">Epidermal growth factor receptor pathway substrate 15 like 1</fullName>
    </recommendedName>
</protein>
<keyword evidence="7" id="KW-0106">Calcium</keyword>
<feature type="compositionally biased region" description="Pro residues" evidence="12">
    <location>
        <begin position="1240"/>
        <end position="1254"/>
    </location>
</feature>
<evidence type="ECO:0000313" key="16">
    <source>
        <dbReference type="Proteomes" id="UP001488838"/>
    </source>
</evidence>
<dbReference type="FunFam" id="1.10.238.10:FF:000074">
    <property type="entry name" value="epidermal growth factor receptor substrate 15 isoform X1"/>
    <property type="match status" value="1"/>
</dbReference>
<organism evidence="15 16">
    <name type="scientific">Myodes glareolus</name>
    <name type="common">Bank vole</name>
    <name type="synonym">Clethrionomys glareolus</name>
    <dbReference type="NCBI Taxonomy" id="447135"/>
    <lineage>
        <taxon>Eukaryota</taxon>
        <taxon>Metazoa</taxon>
        <taxon>Chordata</taxon>
        <taxon>Craniata</taxon>
        <taxon>Vertebrata</taxon>
        <taxon>Euteleostomi</taxon>
        <taxon>Mammalia</taxon>
        <taxon>Eutheria</taxon>
        <taxon>Euarchontoglires</taxon>
        <taxon>Glires</taxon>
        <taxon>Rodentia</taxon>
        <taxon>Myomorpha</taxon>
        <taxon>Muroidea</taxon>
        <taxon>Cricetidae</taxon>
        <taxon>Arvicolinae</taxon>
        <taxon>Myodes</taxon>
    </lineage>
</organism>
<evidence type="ECO:0000256" key="1">
    <source>
        <dbReference type="ARBA" id="ARBA00004202"/>
    </source>
</evidence>
<dbReference type="GO" id="GO:0005509">
    <property type="term" value="F:calcium ion binding"/>
    <property type="evidence" value="ECO:0007669"/>
    <property type="project" value="InterPro"/>
</dbReference>
<evidence type="ECO:0000256" key="7">
    <source>
        <dbReference type="ARBA" id="ARBA00022837"/>
    </source>
</evidence>
<feature type="domain" description="EH" evidence="13">
    <location>
        <begin position="357"/>
        <end position="447"/>
    </location>
</feature>
<evidence type="ECO:0000313" key="15">
    <source>
        <dbReference type="EMBL" id="KAK7807524.1"/>
    </source>
</evidence>
<feature type="region of interest" description="Disordered" evidence="12">
    <location>
        <begin position="306"/>
        <end position="343"/>
    </location>
</feature>
<evidence type="ECO:0000256" key="11">
    <source>
        <dbReference type="ARBA" id="ARBA00037878"/>
    </source>
</evidence>
<dbReference type="GO" id="GO:0016197">
    <property type="term" value="P:endosomal transport"/>
    <property type="evidence" value="ECO:0007669"/>
    <property type="project" value="TreeGrafter"/>
</dbReference>
<evidence type="ECO:0000256" key="5">
    <source>
        <dbReference type="ARBA" id="ARBA00022723"/>
    </source>
</evidence>
<dbReference type="InterPro" id="IPR000261">
    <property type="entry name" value="EH_dom"/>
</dbReference>
<evidence type="ECO:0000256" key="4">
    <source>
        <dbReference type="ARBA" id="ARBA00022583"/>
    </source>
</evidence>
<feature type="region of interest" description="Disordered" evidence="12">
    <location>
        <begin position="1114"/>
        <end position="1283"/>
    </location>
</feature>
<dbReference type="Proteomes" id="UP001488838">
    <property type="component" value="Unassembled WGS sequence"/>
</dbReference>
<name>A0AAW0HZI7_MYOGA</name>
<keyword evidence="5" id="KW-0479">Metal-binding</keyword>
<comment type="caution">
    <text evidence="15">The sequence shown here is derived from an EMBL/GenBank/DDBJ whole genome shotgun (WGS) entry which is preliminary data.</text>
</comment>
<keyword evidence="3" id="KW-0597">Phosphoprotein</keyword>
<dbReference type="Gene3D" id="1.10.287.1490">
    <property type="match status" value="1"/>
</dbReference>
<evidence type="ECO:0000256" key="10">
    <source>
        <dbReference type="ARBA" id="ARBA00023176"/>
    </source>
</evidence>
<feature type="domain" description="EF-hand" evidence="14">
    <location>
        <begin position="356"/>
        <end position="391"/>
    </location>
</feature>
<dbReference type="GO" id="GO:0045296">
    <property type="term" value="F:cadherin binding"/>
    <property type="evidence" value="ECO:0007669"/>
    <property type="project" value="TreeGrafter"/>
</dbReference>
<keyword evidence="2" id="KW-1003">Cell membrane</keyword>
<dbReference type="PROSITE" id="PS50222">
    <property type="entry name" value="EF_HAND_2"/>
    <property type="match status" value="2"/>
</dbReference>
<feature type="non-terminal residue" evidence="15">
    <location>
        <position position="1"/>
    </location>
</feature>
<dbReference type="SMART" id="SM00027">
    <property type="entry name" value="EH"/>
    <property type="match status" value="3"/>
</dbReference>
<reference evidence="15 16" key="1">
    <citation type="journal article" date="2023" name="bioRxiv">
        <title>Conserved and derived expression patterns and positive selection on dental genes reveal complex evolutionary context of ever-growing rodent molars.</title>
        <authorList>
            <person name="Calamari Z.T."/>
            <person name="Song A."/>
            <person name="Cohen E."/>
            <person name="Akter M."/>
            <person name="Roy R.D."/>
            <person name="Hallikas O."/>
            <person name="Christensen M.M."/>
            <person name="Li P."/>
            <person name="Marangoni P."/>
            <person name="Jernvall J."/>
            <person name="Klein O.D."/>
        </authorList>
    </citation>
    <scope>NUCLEOTIDE SEQUENCE [LARGE SCALE GENOMIC DNA]</scope>
    <source>
        <strain evidence="15">V071</strain>
    </source>
</reference>
<dbReference type="Pfam" id="PF12763">
    <property type="entry name" value="EH"/>
    <property type="match status" value="3"/>
</dbReference>
<feature type="domain" description="EH" evidence="13">
    <location>
        <begin position="209"/>
        <end position="297"/>
    </location>
</feature>
<keyword evidence="9" id="KW-0472">Membrane</keyword>
<keyword evidence="4" id="KW-0254">Endocytosis</keyword>
<evidence type="ECO:0000256" key="2">
    <source>
        <dbReference type="ARBA" id="ARBA00022475"/>
    </source>
</evidence>
<gene>
    <name evidence="15" type="ORF">U0070_001327</name>
</gene>
<accession>A0AAW0HZI7</accession>
<evidence type="ECO:0000259" key="13">
    <source>
        <dbReference type="PROSITE" id="PS50031"/>
    </source>
</evidence>
<dbReference type="Gene3D" id="1.10.238.10">
    <property type="entry name" value="EF-hand"/>
    <property type="match status" value="3"/>
</dbReference>
<feature type="domain" description="EF-hand" evidence="14">
    <location>
        <begin position="241"/>
        <end position="276"/>
    </location>
</feature>
<evidence type="ECO:0000256" key="3">
    <source>
        <dbReference type="ARBA" id="ARBA00022553"/>
    </source>
</evidence>
<dbReference type="GO" id="GO:0006897">
    <property type="term" value="P:endocytosis"/>
    <property type="evidence" value="ECO:0007669"/>
    <property type="project" value="UniProtKB-KW"/>
</dbReference>
<dbReference type="SMART" id="SM00054">
    <property type="entry name" value="EFh"/>
    <property type="match status" value="3"/>
</dbReference>